<dbReference type="AlphaFoldDB" id="R0IJS5"/>
<evidence type="ECO:0000313" key="3">
    <source>
        <dbReference type="Proteomes" id="UP000029121"/>
    </source>
</evidence>
<accession>R0IJS5</accession>
<dbReference type="Proteomes" id="UP000029121">
    <property type="component" value="Unassembled WGS sequence"/>
</dbReference>
<sequence>MSKYFNCAQHKNTRRPAQQWSSGKGELGKGWKELTQVRSTLETKVIVVWEVCQLGLGPIGLPGSQKCRRPDYPLALVGKHSKLGIDSVVALWGEVHSEALRCVSTAADRISR</sequence>
<protein>
    <submittedName>
        <fullName evidence="2">Uncharacterized protein</fullName>
    </submittedName>
</protein>
<name>R0IJS5_9BRAS</name>
<dbReference type="EMBL" id="KB870805">
    <property type="protein sequence ID" value="EOA37218.1"/>
    <property type="molecule type" value="Genomic_DNA"/>
</dbReference>
<organism evidence="2 3">
    <name type="scientific">Capsella rubella</name>
    <dbReference type="NCBI Taxonomy" id="81985"/>
    <lineage>
        <taxon>Eukaryota</taxon>
        <taxon>Viridiplantae</taxon>
        <taxon>Streptophyta</taxon>
        <taxon>Embryophyta</taxon>
        <taxon>Tracheophyta</taxon>
        <taxon>Spermatophyta</taxon>
        <taxon>Magnoliopsida</taxon>
        <taxon>eudicotyledons</taxon>
        <taxon>Gunneridae</taxon>
        <taxon>Pentapetalae</taxon>
        <taxon>rosids</taxon>
        <taxon>malvids</taxon>
        <taxon>Brassicales</taxon>
        <taxon>Brassicaceae</taxon>
        <taxon>Camelineae</taxon>
        <taxon>Capsella</taxon>
    </lineage>
</organism>
<keyword evidence="3" id="KW-1185">Reference proteome</keyword>
<reference evidence="3" key="1">
    <citation type="journal article" date="2013" name="Nat. Genet.">
        <title>The Capsella rubella genome and the genomic consequences of rapid mating system evolution.</title>
        <authorList>
            <person name="Slotte T."/>
            <person name="Hazzouri K.M."/>
            <person name="Agren J.A."/>
            <person name="Koenig D."/>
            <person name="Maumus F."/>
            <person name="Guo Y.L."/>
            <person name="Steige K."/>
            <person name="Platts A.E."/>
            <person name="Escobar J.S."/>
            <person name="Newman L.K."/>
            <person name="Wang W."/>
            <person name="Mandakova T."/>
            <person name="Vello E."/>
            <person name="Smith L.M."/>
            <person name="Henz S.R."/>
            <person name="Steffen J."/>
            <person name="Takuno S."/>
            <person name="Brandvain Y."/>
            <person name="Coop G."/>
            <person name="Andolfatto P."/>
            <person name="Hu T.T."/>
            <person name="Blanchette M."/>
            <person name="Clark R.M."/>
            <person name="Quesneville H."/>
            <person name="Nordborg M."/>
            <person name="Gaut B.S."/>
            <person name="Lysak M.A."/>
            <person name="Jenkins J."/>
            <person name="Grimwood J."/>
            <person name="Chapman J."/>
            <person name="Prochnik S."/>
            <person name="Shu S."/>
            <person name="Rokhsar D."/>
            <person name="Schmutz J."/>
            <person name="Weigel D."/>
            <person name="Wright S.I."/>
        </authorList>
    </citation>
    <scope>NUCLEOTIDE SEQUENCE [LARGE SCALE GENOMIC DNA]</scope>
    <source>
        <strain evidence="3">cv. Monte Gargano</strain>
    </source>
</reference>
<proteinExistence type="predicted"/>
<evidence type="ECO:0000256" key="1">
    <source>
        <dbReference type="SAM" id="MobiDB-lite"/>
    </source>
</evidence>
<feature type="region of interest" description="Disordered" evidence="1">
    <location>
        <begin position="8"/>
        <end position="27"/>
    </location>
</feature>
<evidence type="ECO:0000313" key="2">
    <source>
        <dbReference type="EMBL" id="EOA37218.1"/>
    </source>
</evidence>
<gene>
    <name evidence="2" type="ORF">CARUB_v10010700mg</name>
</gene>